<dbReference type="Gene3D" id="3.30.360.10">
    <property type="entry name" value="Dihydrodipicolinate Reductase, domain 2"/>
    <property type="match status" value="1"/>
</dbReference>
<dbReference type="EMBL" id="JBHUHO010000010">
    <property type="protein sequence ID" value="MFD2114902.1"/>
    <property type="molecule type" value="Genomic_DNA"/>
</dbReference>
<dbReference type="InterPro" id="IPR000683">
    <property type="entry name" value="Gfo/Idh/MocA-like_OxRdtase_N"/>
</dbReference>
<dbReference type="RefSeq" id="WP_377769928.1">
    <property type="nucleotide sequence ID" value="NZ_JBHUHO010000010.1"/>
</dbReference>
<evidence type="ECO:0000313" key="8">
    <source>
        <dbReference type="EMBL" id="MFD2114902.1"/>
    </source>
</evidence>
<dbReference type="InterPro" id="IPR049303">
    <property type="entry name" value="Glyco_hydro_109_C"/>
</dbReference>
<evidence type="ECO:0000256" key="4">
    <source>
        <dbReference type="ARBA" id="ARBA00023027"/>
    </source>
</evidence>
<evidence type="ECO:0000256" key="5">
    <source>
        <dbReference type="ARBA" id="ARBA00023295"/>
    </source>
</evidence>
<evidence type="ECO:0000313" key="9">
    <source>
        <dbReference type="Proteomes" id="UP001597362"/>
    </source>
</evidence>
<evidence type="ECO:0000259" key="6">
    <source>
        <dbReference type="Pfam" id="PF01408"/>
    </source>
</evidence>
<comment type="cofactor">
    <cofactor evidence="1">
        <name>NAD(+)</name>
        <dbReference type="ChEBI" id="CHEBI:57540"/>
    </cofactor>
</comment>
<evidence type="ECO:0000259" key="7">
    <source>
        <dbReference type="Pfam" id="PF21252"/>
    </source>
</evidence>
<organism evidence="8 9">
    <name type="scientific">Paenibacillus yanchengensis</name>
    <dbReference type="NCBI Taxonomy" id="2035833"/>
    <lineage>
        <taxon>Bacteria</taxon>
        <taxon>Bacillati</taxon>
        <taxon>Bacillota</taxon>
        <taxon>Bacilli</taxon>
        <taxon>Bacillales</taxon>
        <taxon>Paenibacillaceae</taxon>
        <taxon>Paenibacillus</taxon>
    </lineage>
</organism>
<dbReference type="PANTHER" id="PTHR43818:SF1">
    <property type="entry name" value="GLYCOSYL HYDROLASE FAMILY 109 PROTEIN"/>
    <property type="match status" value="1"/>
</dbReference>
<proteinExistence type="inferred from homology"/>
<keyword evidence="5" id="KW-0326">Glycosidase</keyword>
<dbReference type="Gene3D" id="3.40.50.720">
    <property type="entry name" value="NAD(P)-binding Rossmann-like Domain"/>
    <property type="match status" value="1"/>
</dbReference>
<dbReference type="Pfam" id="PF21252">
    <property type="entry name" value="Glyco_hydro_109_C"/>
    <property type="match status" value="1"/>
</dbReference>
<dbReference type="SUPFAM" id="SSF55347">
    <property type="entry name" value="Glyceraldehyde-3-phosphate dehydrogenase-like, C-terminal domain"/>
    <property type="match status" value="1"/>
</dbReference>
<dbReference type="InterPro" id="IPR050463">
    <property type="entry name" value="Gfo/Idh/MocA_oxidrdct_glycsds"/>
</dbReference>
<comment type="caution">
    <text evidence="8">The sequence shown here is derived from an EMBL/GenBank/DDBJ whole genome shotgun (WGS) entry which is preliminary data.</text>
</comment>
<feature type="domain" description="Glycosyl hydrolase 109 C-terminal" evidence="7">
    <location>
        <begin position="139"/>
        <end position="304"/>
    </location>
</feature>
<evidence type="ECO:0000256" key="2">
    <source>
        <dbReference type="ARBA" id="ARBA00009329"/>
    </source>
</evidence>
<keyword evidence="4" id="KW-0520">NAD</keyword>
<keyword evidence="9" id="KW-1185">Reference proteome</keyword>
<sequence length="402" mass="45648">MTKQVQVGVIGLGGRGLGMLKSAILPNPAIKVVAVCDKYDDRCEVATGTVEMLQGYRPFQTQHYEDIIAMPEVEAIIILTSWADHINIAIAAMEQGKYVACEVGGAYSVQECWNLVEAYERTKTPIMMLENCCYTRDEMMLLNMVKQGVFGEVVHCSGGYMHDLRYEISHGVENRHYRLQNYIHRNCDNYPTHQLGPIAKVLDINKGNRMVSLVSMASKAAGLHEYVTNVKQDNQLAKVDFKQGDIVTTIIKCAGGETITLTLDTTLPRYYSRNYSIRGTKGTYNEENRSIFLHNHHMHLESKWPEQWGNVEQFREEYEHPVWQQYLQEGVREGHDGADWLVVKAFIDSVKNKTQTPIDVYDMASWMVVTALSEDSIALGSIPVAIPDFTNGKWINEKNEWK</sequence>
<dbReference type="PANTHER" id="PTHR43818">
    <property type="entry name" value="BCDNA.GH03377"/>
    <property type="match status" value="1"/>
</dbReference>
<feature type="domain" description="Gfo/Idh/MocA-like oxidoreductase N-terminal" evidence="6">
    <location>
        <begin position="6"/>
        <end position="126"/>
    </location>
</feature>
<dbReference type="SUPFAM" id="SSF51735">
    <property type="entry name" value="NAD(P)-binding Rossmann-fold domains"/>
    <property type="match status" value="1"/>
</dbReference>
<dbReference type="Pfam" id="PF01408">
    <property type="entry name" value="GFO_IDH_MocA"/>
    <property type="match status" value="1"/>
</dbReference>
<protein>
    <submittedName>
        <fullName evidence="8">Gfo/Idh/MocA family protein</fullName>
    </submittedName>
</protein>
<accession>A0ABW4YH22</accession>
<name>A0ABW4YH22_9BACL</name>
<gene>
    <name evidence="8" type="ORF">ACFSJH_03990</name>
</gene>
<reference evidence="9" key="1">
    <citation type="journal article" date="2019" name="Int. J. Syst. Evol. Microbiol.">
        <title>The Global Catalogue of Microorganisms (GCM) 10K type strain sequencing project: providing services to taxonomists for standard genome sequencing and annotation.</title>
        <authorList>
            <consortium name="The Broad Institute Genomics Platform"/>
            <consortium name="The Broad Institute Genome Sequencing Center for Infectious Disease"/>
            <person name="Wu L."/>
            <person name="Ma J."/>
        </authorList>
    </citation>
    <scope>NUCLEOTIDE SEQUENCE [LARGE SCALE GENOMIC DNA]</scope>
    <source>
        <strain evidence="9">GH52</strain>
    </source>
</reference>
<evidence type="ECO:0000256" key="3">
    <source>
        <dbReference type="ARBA" id="ARBA00022801"/>
    </source>
</evidence>
<evidence type="ECO:0000256" key="1">
    <source>
        <dbReference type="ARBA" id="ARBA00001911"/>
    </source>
</evidence>
<dbReference type="InterPro" id="IPR036291">
    <property type="entry name" value="NAD(P)-bd_dom_sf"/>
</dbReference>
<keyword evidence="3" id="KW-0378">Hydrolase</keyword>
<dbReference type="Proteomes" id="UP001597362">
    <property type="component" value="Unassembled WGS sequence"/>
</dbReference>
<comment type="similarity">
    <text evidence="2">Belongs to the Gfo/Idh/MocA family. Glycosyl hydrolase 109 subfamily.</text>
</comment>